<dbReference type="Gene3D" id="3.40.50.980">
    <property type="match status" value="4"/>
</dbReference>
<evidence type="ECO:0000313" key="6">
    <source>
        <dbReference type="EMBL" id="ALN80261.1"/>
    </source>
</evidence>
<evidence type="ECO:0000256" key="3">
    <source>
        <dbReference type="ARBA" id="ARBA00022450"/>
    </source>
</evidence>
<comment type="cofactor">
    <cofactor evidence="1">
        <name>pantetheine 4'-phosphate</name>
        <dbReference type="ChEBI" id="CHEBI:47942"/>
    </cofactor>
</comment>
<dbReference type="PROSITE" id="PS00012">
    <property type="entry name" value="PHOSPHOPANTETHEINE"/>
    <property type="match status" value="1"/>
</dbReference>
<dbReference type="EC" id="6.1.1.13" evidence="6"/>
<dbReference type="FunFam" id="1.10.1200.10:FF:000016">
    <property type="entry name" value="Non-ribosomal peptide synthase"/>
    <property type="match status" value="1"/>
</dbReference>
<dbReference type="Pfam" id="PF00501">
    <property type="entry name" value="AMP-binding"/>
    <property type="match status" value="3"/>
</dbReference>
<dbReference type="FunFam" id="3.30.559.10:FF:000012">
    <property type="entry name" value="Non-ribosomal peptide synthetase"/>
    <property type="match status" value="1"/>
</dbReference>
<dbReference type="GO" id="GO:0043041">
    <property type="term" value="P:amino acid activation for nonribosomal peptide biosynthetic process"/>
    <property type="evidence" value="ECO:0007669"/>
    <property type="project" value="TreeGrafter"/>
</dbReference>
<organism evidence="6 7">
    <name type="scientific">Lysobacter antibioticus</name>
    <dbReference type="NCBI Taxonomy" id="84531"/>
    <lineage>
        <taxon>Bacteria</taxon>
        <taxon>Pseudomonadati</taxon>
        <taxon>Pseudomonadota</taxon>
        <taxon>Gammaproteobacteria</taxon>
        <taxon>Lysobacterales</taxon>
        <taxon>Lysobacteraceae</taxon>
        <taxon>Lysobacter</taxon>
    </lineage>
</organism>
<dbReference type="GO" id="GO:0031177">
    <property type="term" value="F:phosphopantetheine binding"/>
    <property type="evidence" value="ECO:0007669"/>
    <property type="project" value="InterPro"/>
</dbReference>
<dbReference type="Gene3D" id="3.30.559.30">
    <property type="entry name" value="Nonribosomal peptide synthetase, condensation domain"/>
    <property type="match status" value="4"/>
</dbReference>
<dbReference type="FunFam" id="3.40.50.980:FF:000001">
    <property type="entry name" value="Non-ribosomal peptide synthetase"/>
    <property type="match status" value="2"/>
</dbReference>
<protein>
    <submittedName>
        <fullName evidence="6">D-alanine--poly(Phosphoribitol) ligase, subunit 1</fullName>
        <ecNumber evidence="6">6.1.1.13</ecNumber>
    </submittedName>
</protein>
<sequence>MFLFELVQYVEQNGIDIKVVDGKLRITGDQALLTDEVKETMKRYKAELSAYYARLAQDAIAARSGEGSYPLSFAQQRLYFLYQYDPELTSFILPMELELRGELDVAAFGEAVAAVVQRHPIYRTTYRVEAGVPRQRFDAGRNFQIAYQDLSQASEAEREAGLAECRRDVSERPFDLGEELPLRVHLLQRGTGAHTLLVGFHHIATDEWSIQQFVHEVSRIYRDRAHARVAVEPVSYLDYAAWQVEQYEAGGYEVSRSYWQHQLDGIKGVLELPLDFPRPALQSYNGAQIARQVPDELGRKVGAFVRGRGLPEFGFYLGVCHLLLNKLSGENDIVVGTDVFGRDHADLRDMAGFFVNQLALRSQIHPEIPVAEYLGQAGLAAMDALRYQDMPFDKVVDALGIERDAAYSPVFQVKFLYERAARKLELFDDVEASERASFGTRSQYDLTLKVQGEQVIAYYNTDLFRAGTVEAWLDLYLALLDEIVEQPQRPVADLLQGTLAQRYAAFTQGEQRTVDPADLFARIDAAVAANPQAIAVRSVDGEASYARFDARVRQIAARLLAMGIAKGDKVAVHLDRSIDLAAATVAAMRVGAVFVPLDPSYPREHIDYTLGDSGAGVVVTQSSLADHLPEFYGFVLDLDSLPTPSADIAAPAYPALGAEDIAYLLYTSGSTGRPKGALIPHGAFANLCDWYIRFCSLDPNSRVLLMIPIGFDASIKNIFAPLMAGGTLVLARPDLFDPESQLRQIEQTGVTLINCAPSAMYALVKHDAGNGYESLRSLRLLALGGEALDLSLLRPWLGSEACNAALANIYGPTECTDISVVYQAGREEWLQRSQVVIGRPIQNAQAYIVDAGLRLCAPGVPGELVIAGRGVAAGYHNLDETTARSFVRTALADSPVYRTGDVCRYDEDGQIVYLGRRDGQIKIRGKRVETAEIVAQLAALLPARKISVQLYSANGMELLLAFADGGAAAIGADELKQSLAQRLPRHMVPAQILFVELMPLTPNGKICGKSLAAVFEAQRANAVAVDETLDETERLIASVWEQLLGVQGIERGSDFFSLGGDSIFSIQLVAELQAHGIKVSVADIFKHPTLGQLAHLAARNASATPAIEAGAEAGADASDEATLAPFALLSAADRALLPDGLEDAYPVTSLQHGMIFHGLLDSDLSNGGSTYHDVFSFELSFDAFDPQAFVRAIGDVVARHPVLRTGFDLGRYSVPLQLVHAQVAPNIDQADLRGLDEAAQEREVALAIAAIKAKGFALDAPSLIRFTVLRKAEHCIQLVIDAHHAILDGWSMATLQRQVFECYRAYQAGAETAPTFDSGRSGFADYVAQLAREEADPANRAFWDECGGRAGQGRLAAVAASAAAREHREIRLDAALATRLDELAVREGVAVRTLLFMAHACTLRAMIGADRVVTGQTDNGRLETRGTENVLGLFLNVLPQTVELGGKRWRELAAAVHEAETASRAHRRYPLASILQRHPALAVDSLFTYTNFRVSNPLTRDASLRVREGELFEEINFGLSLHANGNREDGYTVILDARLNLQPIHIEALLRTYVDALEAMTADFDAAIAPLPVHHLPVFAHGQDGAAHALLRFDSVLDAAALDAAATEVVHHAFAGSVAGPALHLLSPAFAAGQDEQACIDIALSQIGATDAPLTVAAYRRDGRQVLALRVAPALAAADPGAASALVARYRMLSGDRCVLSARAGSAAPWRDAGVFDRDRAYWQAQLDGAPVALALPSDRPRNAAPDHVSASVEVAVPASTASTLRAFAVQQAAPVPAVLLAAWTALLSRWSGQGEVVTGLASAALANEVAALRLDLQDDPTVAEAVARAAAALDAACAHAELPFAQVAEAVRGRGEALFEVLLALDGAAALQPGLALSLELADTAEGLRGRLHYPQAQFDRASAERMAGHMATVLAAFAQDDGRKLSGLPLLSAPEREQVLFGFNDTATVAAPERLVHRRFERHAASQPETIALIDGELALSYAELNRRANRIAHRLIALGVKPDDRVAICVERSAAMVAGLLGVLKAGGAYVPLDPNYPSERLAYMLEDSRPAALLTQAGLRERLPLGEPARLPVLAIDALIAAPGEGESHDPDPQSLGLTPAHLAQVIYTSGSTGQPKGVMVEHRNVAELIRTHIAHCALQPGDRMLQFASYSFDSSVVEIFPTLSAGATVVLRPAHLVAPDAEFVDFLSAHSINIADLPTAFWHQWSQAVSEGRLLPAPNLRLVVVGGEKVERRHLAQWLSAAGLRCGLLNTYGPTEATVYATAALFADASQLPVHEVSIGRPVANTRVYILDAHGQPLPVGVVGELCIAGAQVARGYLGREALSAERFLRDPFVSADSDPVQARLYKTGDLARWRADGSIDYLGRNDFQVKIRGFRIELGEIEAALSACAGVREAVVIAREDAPGDKRLVAYVVVAAAEAAPSAAQLREQLARSLADYLLPSAIVRLDALPLTANGKLDRKALPVPDDAAMAARPYAEPQGEAEAALAQVWQDLLGREWVGRNDHFFELGGHSLIAVQLVTRLRESRGVELSLRDVFARPVLAEMAQSLRGARAAALPPILAADRGAPLPLSWAQQRLWFLDQLDSAAGAAYHMPAALRLSGRLDRAVLQATLDRVVARHEILRTCFVAGDGEPVQSIAPADCGFVLDDLDLSALDAPTREREVQTLSAAEVRKPFDLSSGPLIRGRLLRLAADEHVLLLTQHHIISDGWSLGVLVDEVSALYAAFAEGRADPLPPLPVQYADYAVWQRQWLRGDALEAQMGYWREHLSGAPALLELPTDRPRPPVQRYIGSTRRFRIHEHTADGLRALSQRHGTTLFMTLLAGWSLLLSRLSGSDDVVVGTAVANRRRGEVEPLLGFFVNTLALRVDVGDDPTVAELLARTRAVMLGAYEHQDVPFEQVVDMLQPARSLGHNPVVQNMLVLQNTPTGTLQLPELSLSLIDQPRDETLFDLSLELIENEGGLDGSLEYANDLFDAATIERWSQHLQTLLRAMAEGEQRRIGSLSLLSADDRRLVLERFNAVDGAAPATAHDGQTVHALFEAQATRDPQATAVEFEGRALSYGELNRRANRVAHRLIALGVAPDDRVAICVERGLDAVVAVFGVLKAGAAYVPLDPAYPPERLAYLVGDSAPKALLTQNALREAAWSLDEHAPDIAVLMLDDDETWAAQPEHDPAVSALTPSNLAYVIYTSGSTGEPKGVMVEHRNVLNLWAAFEREVFAECAPGARLGLDAALSFDASVQSLVQLLSGRCMVIVPAAIRADGAALIEFLARERIDIFDCTPAQFEALLAAGLLDDAVGGGRRPGIVLVGGEALPARAWDAAAASSMRCYNVYGPTECTVDASYARIEAGVAPHIGRPLANTRIYVLGGDGEPLPVGVVGEIHVGGAGVARGYLNRAELSAERFVRDPFASSAGARMYRTGDLGRWRSDGTLEYVGRNDFQVKLRGYRIELGEIEARLSACADVREAVVVAREDQPGEKRLVAYVAPRAAAKDEALEELLDGQVAQWSDIFDDQGEEETVEQADFGFDLTGWNSTYTRAPIASEGMREWLDTTLVRIEALQPRRVLEIGVGTGMILCNIAPRCERYVGTDLSVKTVAKVNHLVGITPELTGKADVFQGEATDFSAIHGEFDTVVINSVVQYFPNLAYLEQVIASSIGVTAVGGKLMIGDVRHHGLMPSFHLSVQAFQSPDSLSATQLADRAAQKMRGDIELLIDPVWFHALRDRYPRISAVRVLPKLARHENEMSAYRYDVVLSIDGERDEVFAVDWQDWGNEGFDAQRLQQRIDAGSEAVLGLRAIAHPWATPYQRAWQRLGAGEGGNSVAAIKAQAALDAGQGALCADLEDFCRERGYSLDLSWAPNAQGGEYHALIGRNGQALHFDWRSQIAAEQLRKDEAGFAHDPLEAKWRSTLPGRLREVLAAQVPEYMVPSAFMLIDRWPLTANGKLDRQALPAPDRIAVTARSYEPPQGEVEETIAAIWQELLGLEQVGRHDHFFEVGGHSLLAVQVMARVREAFAVDVPVAELFKSPEVALLARVVLVASVGRYANEDVERMAADIDQLSEEELRALLEEENP</sequence>
<keyword evidence="7" id="KW-1185">Reference proteome</keyword>
<dbReference type="FunFam" id="3.40.50.12780:FF:000012">
    <property type="entry name" value="Non-ribosomal peptide synthetase"/>
    <property type="match status" value="2"/>
</dbReference>
<dbReference type="FunFam" id="1.10.1200.10:FF:000005">
    <property type="entry name" value="Nonribosomal peptide synthetase 1"/>
    <property type="match status" value="1"/>
</dbReference>
<feature type="domain" description="Carrier" evidence="5">
    <location>
        <begin position="1027"/>
        <end position="1101"/>
    </location>
</feature>
<evidence type="ECO:0000313" key="7">
    <source>
        <dbReference type="Proteomes" id="UP000060787"/>
    </source>
</evidence>
<dbReference type="InterPro" id="IPR001242">
    <property type="entry name" value="Condensation_dom"/>
</dbReference>
<dbReference type="CDD" id="cd05930">
    <property type="entry name" value="A_NRPS"/>
    <property type="match status" value="3"/>
</dbReference>
<dbReference type="Gene3D" id="1.10.1200.10">
    <property type="entry name" value="ACP-like"/>
    <property type="match status" value="3"/>
</dbReference>
<dbReference type="PROSITE" id="PS50075">
    <property type="entry name" value="CARRIER"/>
    <property type="match status" value="3"/>
</dbReference>
<dbReference type="InterPro" id="IPR020845">
    <property type="entry name" value="AMP-binding_CS"/>
</dbReference>
<dbReference type="Gene3D" id="3.40.50.12780">
    <property type="entry name" value="N-terminal domain of ligase-like"/>
    <property type="match status" value="1"/>
</dbReference>
<dbReference type="NCBIfam" id="TIGR01733">
    <property type="entry name" value="AA-adenyl-dom"/>
    <property type="match status" value="3"/>
</dbReference>
<name>A0A0S2F9N8_LYSAN</name>
<feature type="domain" description="Carrier" evidence="5">
    <location>
        <begin position="3968"/>
        <end position="4043"/>
    </location>
</feature>
<dbReference type="Pfam" id="PF13193">
    <property type="entry name" value="AMP-binding_C"/>
    <property type="match status" value="1"/>
</dbReference>
<reference evidence="6 7" key="1">
    <citation type="journal article" date="2015" name="BMC Genomics">
        <title>Comparative genomics and metabolic profiling of the genus Lysobacter.</title>
        <authorList>
            <person name="de Bruijn I."/>
            <person name="Cheng X."/>
            <person name="de Jager V."/>
            <person name="Exposito R.G."/>
            <person name="Watrous J."/>
            <person name="Patel N."/>
            <person name="Postma J."/>
            <person name="Dorrestein P.C."/>
            <person name="Kobayashi D."/>
            <person name="Raaijmakers J.M."/>
        </authorList>
    </citation>
    <scope>NUCLEOTIDE SEQUENCE [LARGE SCALE GENOMIC DNA]</scope>
    <source>
        <strain evidence="6 7">76</strain>
    </source>
</reference>
<dbReference type="GO" id="GO:0016874">
    <property type="term" value="F:ligase activity"/>
    <property type="evidence" value="ECO:0007669"/>
    <property type="project" value="UniProtKB-KW"/>
</dbReference>
<dbReference type="FunFam" id="2.30.38.10:FF:000001">
    <property type="entry name" value="Non-ribosomal peptide synthetase PvdI"/>
    <property type="match status" value="2"/>
</dbReference>
<dbReference type="Gene3D" id="3.30.559.10">
    <property type="entry name" value="Chloramphenicol acetyltransferase-like domain"/>
    <property type="match status" value="3"/>
</dbReference>
<dbReference type="InterPro" id="IPR023213">
    <property type="entry name" value="CAT-like_dom_sf"/>
</dbReference>
<dbReference type="GO" id="GO:0008757">
    <property type="term" value="F:S-adenosylmethionine-dependent methyltransferase activity"/>
    <property type="evidence" value="ECO:0007669"/>
    <property type="project" value="InterPro"/>
</dbReference>
<dbReference type="CDD" id="cd02440">
    <property type="entry name" value="AdoMet_MTases"/>
    <property type="match status" value="1"/>
</dbReference>
<dbReference type="NCBIfam" id="NF003417">
    <property type="entry name" value="PRK04813.1"/>
    <property type="match status" value="4"/>
</dbReference>
<dbReference type="SUPFAM" id="SSF47336">
    <property type="entry name" value="ACP-like"/>
    <property type="match status" value="3"/>
</dbReference>
<feature type="domain" description="Carrier" evidence="5">
    <location>
        <begin position="2483"/>
        <end position="2558"/>
    </location>
</feature>
<dbReference type="Pfam" id="PF08241">
    <property type="entry name" value="Methyltransf_11"/>
    <property type="match status" value="1"/>
</dbReference>
<keyword evidence="3" id="KW-0596">Phosphopantetheine</keyword>
<dbReference type="GO" id="GO:0005829">
    <property type="term" value="C:cytosol"/>
    <property type="evidence" value="ECO:0007669"/>
    <property type="project" value="TreeGrafter"/>
</dbReference>
<dbReference type="InterPro" id="IPR025110">
    <property type="entry name" value="AMP-bd_C"/>
</dbReference>
<dbReference type="Gene3D" id="3.30.300.30">
    <property type="match status" value="4"/>
</dbReference>
<dbReference type="EMBL" id="CP011129">
    <property type="protein sequence ID" value="ALN80261.1"/>
    <property type="molecule type" value="Genomic_DNA"/>
</dbReference>
<evidence type="ECO:0000256" key="4">
    <source>
        <dbReference type="ARBA" id="ARBA00022553"/>
    </source>
</evidence>
<dbReference type="InterPro" id="IPR009081">
    <property type="entry name" value="PP-bd_ACP"/>
</dbReference>
<dbReference type="KEGG" id="lab:LA76x_2122"/>
<comment type="similarity">
    <text evidence="2">Belongs to the ATP-dependent AMP-binding enzyme family.</text>
</comment>
<dbReference type="InterPro" id="IPR045851">
    <property type="entry name" value="AMP-bd_C_sf"/>
</dbReference>
<dbReference type="InterPro" id="IPR020806">
    <property type="entry name" value="PKS_PP-bd"/>
</dbReference>
<proteinExistence type="inferred from homology"/>
<dbReference type="PANTHER" id="PTHR45527:SF1">
    <property type="entry name" value="FATTY ACID SYNTHASE"/>
    <property type="match status" value="1"/>
</dbReference>
<dbReference type="PANTHER" id="PTHR45527">
    <property type="entry name" value="NONRIBOSOMAL PEPTIDE SYNTHETASE"/>
    <property type="match status" value="1"/>
</dbReference>
<dbReference type="Gene3D" id="2.30.38.10">
    <property type="entry name" value="Luciferase, Domain 3"/>
    <property type="match status" value="2"/>
</dbReference>
<gene>
    <name evidence="6" type="primary">dltA</name>
    <name evidence="6" type="ORF">LA76x_2122</name>
</gene>
<dbReference type="RefSeq" id="WP_057917623.1">
    <property type="nucleotide sequence ID" value="NZ_CP011129.1"/>
</dbReference>
<dbReference type="InterPro" id="IPR042099">
    <property type="entry name" value="ANL_N_sf"/>
</dbReference>
<dbReference type="InterPro" id="IPR013216">
    <property type="entry name" value="Methyltransf_11"/>
</dbReference>
<dbReference type="STRING" id="84531.LA76x_2122"/>
<dbReference type="InterPro" id="IPR029063">
    <property type="entry name" value="SAM-dependent_MTases_sf"/>
</dbReference>
<dbReference type="PROSITE" id="PS00455">
    <property type="entry name" value="AMP_BINDING"/>
    <property type="match status" value="3"/>
</dbReference>
<dbReference type="PATRIC" id="fig|84531.8.peg.2140"/>
<dbReference type="SMART" id="SM00823">
    <property type="entry name" value="PKS_PP"/>
    <property type="match status" value="3"/>
</dbReference>
<dbReference type="Proteomes" id="UP000060787">
    <property type="component" value="Chromosome"/>
</dbReference>
<dbReference type="SUPFAM" id="SSF52777">
    <property type="entry name" value="CoA-dependent acyltransferases"/>
    <property type="match status" value="7"/>
</dbReference>
<dbReference type="InterPro" id="IPR006162">
    <property type="entry name" value="Ppantetheine_attach_site"/>
</dbReference>
<accession>A0A0S2F9N8</accession>
<evidence type="ECO:0000259" key="5">
    <source>
        <dbReference type="PROSITE" id="PS50075"/>
    </source>
</evidence>
<dbReference type="GO" id="GO:0072330">
    <property type="term" value="P:monocarboxylic acid biosynthetic process"/>
    <property type="evidence" value="ECO:0007669"/>
    <property type="project" value="UniProtKB-ARBA"/>
</dbReference>
<dbReference type="Pfam" id="PF00550">
    <property type="entry name" value="PP-binding"/>
    <property type="match status" value="3"/>
</dbReference>
<keyword evidence="6" id="KW-0436">Ligase</keyword>
<dbReference type="Pfam" id="PF00668">
    <property type="entry name" value="Condensation"/>
    <property type="match status" value="4"/>
</dbReference>
<dbReference type="SUPFAM" id="SSF56801">
    <property type="entry name" value="Acetyl-CoA synthetase-like"/>
    <property type="match status" value="3"/>
</dbReference>
<evidence type="ECO:0000256" key="2">
    <source>
        <dbReference type="ARBA" id="ARBA00006432"/>
    </source>
</evidence>
<dbReference type="CDD" id="cd19531">
    <property type="entry name" value="LCL_NRPS-like"/>
    <property type="match status" value="2"/>
</dbReference>
<evidence type="ECO:0000256" key="1">
    <source>
        <dbReference type="ARBA" id="ARBA00001957"/>
    </source>
</evidence>
<dbReference type="FunFam" id="3.30.300.30:FF:000010">
    <property type="entry name" value="Enterobactin synthetase component F"/>
    <property type="match status" value="1"/>
</dbReference>
<dbReference type="SUPFAM" id="SSF53335">
    <property type="entry name" value="S-adenosyl-L-methionine-dependent methyltransferases"/>
    <property type="match status" value="1"/>
</dbReference>
<dbReference type="Gene3D" id="3.40.50.150">
    <property type="entry name" value="Vaccinia Virus protein VP39"/>
    <property type="match status" value="1"/>
</dbReference>
<dbReference type="InterPro" id="IPR010071">
    <property type="entry name" value="AA_adenyl_dom"/>
</dbReference>
<keyword evidence="4" id="KW-0597">Phosphoprotein</keyword>
<dbReference type="eggNOG" id="COG1020">
    <property type="taxonomic scope" value="Bacteria"/>
</dbReference>
<dbReference type="GO" id="GO:0044550">
    <property type="term" value="P:secondary metabolite biosynthetic process"/>
    <property type="evidence" value="ECO:0007669"/>
    <property type="project" value="UniProtKB-ARBA"/>
</dbReference>
<dbReference type="InterPro" id="IPR000873">
    <property type="entry name" value="AMP-dep_synth/lig_dom"/>
</dbReference>
<dbReference type="InterPro" id="IPR036736">
    <property type="entry name" value="ACP-like_sf"/>
</dbReference>